<dbReference type="WBParaSite" id="scaffold7146_cov283.g11711">
    <property type="protein sequence ID" value="scaffold7146_cov283.g11711"/>
    <property type="gene ID" value="scaffold7146_cov283.g11711"/>
</dbReference>
<reference evidence="2" key="1">
    <citation type="submission" date="2022-11" db="UniProtKB">
        <authorList>
            <consortium name="WormBaseParasite"/>
        </authorList>
    </citation>
    <scope>IDENTIFICATION</scope>
</reference>
<dbReference type="Proteomes" id="UP000887561">
    <property type="component" value="Unplaced"/>
</dbReference>
<name>A0A915N1I0_MELJA</name>
<accession>A0A915N1I0</accession>
<evidence type="ECO:0000313" key="1">
    <source>
        <dbReference type="Proteomes" id="UP000887561"/>
    </source>
</evidence>
<evidence type="ECO:0000313" key="2">
    <source>
        <dbReference type="WBParaSite" id="scaffold7146_cov283.g11711"/>
    </source>
</evidence>
<sequence>MNKSQHFDSSLDRENGTMDDYNQIDYVEINKKIDGFVFNQEIEEANMEIYAEELQAEENVEKLDEANLVKVRQLDEVFTTSKEELNKLCEIKQIETQNKIDNMEEIELYDATEKAKYEINKCLKMNDDCIVNKYKNKRENLEMNGVELGVYEVDRNKNNVASEFLFNKNLIMEGNSELYKQLLEATKNGAKLALNMLKIYQSEPKTREASINYTIAGIWIRNEPKIKESMKNVAHSKNMLIKDSLNNTLREDIFTGILNVAKLEIYT</sequence>
<keyword evidence="1" id="KW-1185">Reference proteome</keyword>
<proteinExistence type="predicted"/>
<dbReference type="AlphaFoldDB" id="A0A915N1I0"/>
<organism evidence="1 2">
    <name type="scientific">Meloidogyne javanica</name>
    <name type="common">Root-knot nematode worm</name>
    <dbReference type="NCBI Taxonomy" id="6303"/>
    <lineage>
        <taxon>Eukaryota</taxon>
        <taxon>Metazoa</taxon>
        <taxon>Ecdysozoa</taxon>
        <taxon>Nematoda</taxon>
        <taxon>Chromadorea</taxon>
        <taxon>Rhabditida</taxon>
        <taxon>Tylenchina</taxon>
        <taxon>Tylenchomorpha</taxon>
        <taxon>Tylenchoidea</taxon>
        <taxon>Meloidogynidae</taxon>
        <taxon>Meloidogyninae</taxon>
        <taxon>Meloidogyne</taxon>
        <taxon>Meloidogyne incognita group</taxon>
    </lineage>
</organism>
<protein>
    <submittedName>
        <fullName evidence="2">Uncharacterized protein</fullName>
    </submittedName>
</protein>